<dbReference type="PROSITE" id="PS51352">
    <property type="entry name" value="THIOREDOXIN_2"/>
    <property type="match status" value="1"/>
</dbReference>
<dbReference type="InterPro" id="IPR047262">
    <property type="entry name" value="PRX-like1"/>
</dbReference>
<accession>G6FWX2</accession>
<evidence type="ECO:0000313" key="2">
    <source>
        <dbReference type="EMBL" id="EHC11137.1"/>
    </source>
</evidence>
<dbReference type="PATRIC" id="fig|741277.3.peg.2764"/>
<dbReference type="EMBL" id="AGIZ01000010">
    <property type="protein sequence ID" value="EHC11137.1"/>
    <property type="molecule type" value="Genomic_DNA"/>
</dbReference>
<dbReference type="GO" id="GO:0016209">
    <property type="term" value="F:antioxidant activity"/>
    <property type="evidence" value="ECO:0007669"/>
    <property type="project" value="InterPro"/>
</dbReference>
<evidence type="ECO:0000259" key="1">
    <source>
        <dbReference type="PROSITE" id="PS51352"/>
    </source>
</evidence>
<dbReference type="SUPFAM" id="SSF52833">
    <property type="entry name" value="Thioredoxin-like"/>
    <property type="match status" value="1"/>
</dbReference>
<dbReference type="GO" id="GO:0016491">
    <property type="term" value="F:oxidoreductase activity"/>
    <property type="evidence" value="ECO:0007669"/>
    <property type="project" value="InterPro"/>
</dbReference>
<dbReference type="InterPro" id="IPR036249">
    <property type="entry name" value="Thioredoxin-like_sf"/>
</dbReference>
<dbReference type="CDD" id="cd02969">
    <property type="entry name" value="PRX_like1"/>
    <property type="match status" value="1"/>
</dbReference>
<keyword evidence="3" id="KW-1185">Reference proteome</keyword>
<comment type="caution">
    <text evidence="2">The sequence shown here is derived from an EMBL/GenBank/DDBJ whole genome shotgun (WGS) entry which is preliminary data.</text>
</comment>
<dbReference type="PANTHER" id="PTHR43640:SF1">
    <property type="entry name" value="THIOREDOXIN-DEPENDENT PEROXIREDOXIN"/>
    <property type="match status" value="1"/>
</dbReference>
<protein>
    <submittedName>
        <fullName evidence="2">Alkyl hydroperoxide reductase/ Thiol specific antioxidant/ Mal allergen</fullName>
    </submittedName>
</protein>
<dbReference type="AlphaFoldDB" id="G6FWX2"/>
<organism evidence="2 3">
    <name type="scientific">Fischerella thermalis JSC-11</name>
    <dbReference type="NCBI Taxonomy" id="741277"/>
    <lineage>
        <taxon>Bacteria</taxon>
        <taxon>Bacillati</taxon>
        <taxon>Cyanobacteriota</taxon>
        <taxon>Cyanophyceae</taxon>
        <taxon>Nostocales</taxon>
        <taxon>Hapalosiphonaceae</taxon>
        <taxon>Fischerella</taxon>
    </lineage>
</organism>
<feature type="domain" description="Thioredoxin" evidence="1">
    <location>
        <begin position="52"/>
        <end position="203"/>
    </location>
</feature>
<dbReference type="Proteomes" id="UP000004344">
    <property type="component" value="Unassembled WGS sequence"/>
</dbReference>
<gene>
    <name evidence="2" type="ORF">FJSC11DRAFT_3371</name>
</gene>
<dbReference type="PANTHER" id="PTHR43640">
    <property type="entry name" value="OS07G0260300 PROTEIN"/>
    <property type="match status" value="1"/>
</dbReference>
<dbReference type="Gene3D" id="3.40.30.10">
    <property type="entry name" value="Glutaredoxin"/>
    <property type="match status" value="1"/>
</dbReference>
<reference evidence="2 3" key="1">
    <citation type="submission" date="2011-09" db="EMBL/GenBank/DDBJ databases">
        <title>The draft genome of Fischerella sp. JSC-11.</title>
        <authorList>
            <consortium name="US DOE Joint Genome Institute (JGI-PGF)"/>
            <person name="Lucas S."/>
            <person name="Han J."/>
            <person name="Lapidus A."/>
            <person name="Cheng J.-F."/>
            <person name="Goodwin L."/>
            <person name="Pitluck S."/>
            <person name="Peters L."/>
            <person name="Land M.L."/>
            <person name="Hauser L."/>
            <person name="Sarkisova S."/>
            <person name="Bryant D.A."/>
            <person name="Brown I."/>
            <person name="Woyke T.J."/>
        </authorList>
    </citation>
    <scope>NUCLEOTIDE SEQUENCE [LARGE SCALE GENOMIC DNA]</scope>
    <source>
        <strain evidence="2 3">JSC-11</strain>
    </source>
</reference>
<sequence length="227" mass="26108">MAHWLPYNPIQPVFLERIFISLPSDFCFQHSYPCVLSSCESENMNKVETINTPVGSYAPDFELPGIDEQVHHLSRYLKKFHAVGVISMSNYCPYVKLYLDRLKKIQLKFYKQGFTLIGLNGNDATQLPTEGFENMKAFAKVNELNFPYLWDSTQDVTRSFGINKTPTAFLIDTEGIVRYKGMIDDQPYNPSAVKENYLTQAIASLMKGQEIYPMETEPTGTYLLWRK</sequence>
<proteinExistence type="predicted"/>
<name>G6FWX2_9CYAN</name>
<evidence type="ECO:0000313" key="3">
    <source>
        <dbReference type="Proteomes" id="UP000004344"/>
    </source>
</evidence>
<dbReference type="InterPro" id="IPR013766">
    <property type="entry name" value="Thioredoxin_domain"/>
</dbReference>
<dbReference type="Pfam" id="PF00578">
    <property type="entry name" value="AhpC-TSA"/>
    <property type="match status" value="1"/>
</dbReference>
<dbReference type="InterPro" id="IPR000866">
    <property type="entry name" value="AhpC/TSA"/>
</dbReference>